<feature type="domain" description="AP2/ERF" evidence="7">
    <location>
        <begin position="17"/>
        <end position="74"/>
    </location>
</feature>
<dbReference type="PANTHER" id="PTHR31190:SF473">
    <property type="entry name" value="OS05G0437100 PROTEIN"/>
    <property type="match status" value="1"/>
</dbReference>
<dbReference type="GO" id="GO:0003700">
    <property type="term" value="F:DNA-binding transcription factor activity"/>
    <property type="evidence" value="ECO:0007669"/>
    <property type="project" value="InterPro"/>
</dbReference>
<evidence type="ECO:0000256" key="4">
    <source>
        <dbReference type="ARBA" id="ARBA00023125"/>
    </source>
</evidence>
<dbReference type="PRINTS" id="PR00367">
    <property type="entry name" value="ETHRSPELEMNT"/>
</dbReference>
<dbReference type="GO" id="GO:0003677">
    <property type="term" value="F:DNA binding"/>
    <property type="evidence" value="ECO:0007669"/>
    <property type="project" value="UniProtKB-KW"/>
</dbReference>
<sequence>MSQLVERLEPASVRWRCYRGVRQRPWGKWVAEIRDPKKAARVWLGTFDTAEAAARAYDEAALRFRGTRAVLNFPERVSPAVFHFPEVLEHVKRAEPMAAAMSAAVRIQHSFRTWKIRKDFLSLRDAAIRIQRVLTSKGTNPAGQTIQNNFSRLGKSYHRFGNPALTELKCHTNPVIDITRISAFQMKTDYEFIYKSTLV</sequence>
<dbReference type="SMART" id="SM00380">
    <property type="entry name" value="AP2"/>
    <property type="match status" value="1"/>
</dbReference>
<dbReference type="OrthoDB" id="1925932at2759"/>
<comment type="subcellular location">
    <subcellularLocation>
        <location evidence="1">Nucleus</location>
    </subcellularLocation>
</comment>
<evidence type="ECO:0000256" key="2">
    <source>
        <dbReference type="ARBA" id="ARBA00022821"/>
    </source>
</evidence>
<dbReference type="Gene3D" id="1.20.5.190">
    <property type="match status" value="1"/>
</dbReference>
<dbReference type="Pfam" id="PF00847">
    <property type="entry name" value="AP2"/>
    <property type="match status" value="1"/>
</dbReference>
<dbReference type="GO" id="GO:0005634">
    <property type="term" value="C:nucleus"/>
    <property type="evidence" value="ECO:0007669"/>
    <property type="project" value="UniProtKB-SubCell"/>
</dbReference>
<reference evidence="8" key="1">
    <citation type="submission" date="2019-11" db="EMBL/GenBank/DDBJ databases">
        <authorList>
            <person name="Liu Y."/>
            <person name="Hou J."/>
            <person name="Li T.-Q."/>
            <person name="Guan C.-H."/>
            <person name="Wu X."/>
            <person name="Wu H.-Z."/>
            <person name="Ling F."/>
            <person name="Zhang R."/>
            <person name="Shi X.-G."/>
            <person name="Ren J.-P."/>
            <person name="Chen E.-F."/>
            <person name="Sun J.-M."/>
        </authorList>
    </citation>
    <scope>NUCLEOTIDE SEQUENCE</scope>
    <source>
        <strain evidence="8">Adult_tree_wgs_1</strain>
        <tissue evidence="8">Leaves</tissue>
    </source>
</reference>
<accession>A0A834HFX6</accession>
<dbReference type="InterPro" id="IPR001471">
    <property type="entry name" value="AP2/ERF_dom"/>
</dbReference>
<evidence type="ECO:0000313" key="8">
    <source>
        <dbReference type="EMBL" id="KAF7150414.1"/>
    </source>
</evidence>
<comment type="caution">
    <text evidence="8">The sequence shown here is derived from an EMBL/GenBank/DDBJ whole genome shotgun (WGS) entry which is preliminary data.</text>
</comment>
<evidence type="ECO:0000256" key="5">
    <source>
        <dbReference type="ARBA" id="ARBA00023163"/>
    </source>
</evidence>
<dbReference type="EMBL" id="WJXA01000002">
    <property type="protein sequence ID" value="KAF7150414.1"/>
    <property type="molecule type" value="Genomic_DNA"/>
</dbReference>
<dbReference type="InterPro" id="IPR044808">
    <property type="entry name" value="ERF_plant"/>
</dbReference>
<proteinExistence type="predicted"/>
<dbReference type="CDD" id="cd00018">
    <property type="entry name" value="AP2"/>
    <property type="match status" value="1"/>
</dbReference>
<dbReference type="InterPro" id="IPR036955">
    <property type="entry name" value="AP2/ERF_dom_sf"/>
</dbReference>
<keyword evidence="4" id="KW-0238">DNA-binding</keyword>
<protein>
    <recommendedName>
        <fullName evidence="7">AP2/ERF domain-containing protein</fullName>
    </recommendedName>
</protein>
<dbReference type="SUPFAM" id="SSF54171">
    <property type="entry name" value="DNA-binding domain"/>
    <property type="match status" value="1"/>
</dbReference>
<dbReference type="FunFam" id="3.30.730.10:FF:000001">
    <property type="entry name" value="Ethylene-responsive transcription factor 2"/>
    <property type="match status" value="1"/>
</dbReference>
<dbReference type="GO" id="GO:0009873">
    <property type="term" value="P:ethylene-activated signaling pathway"/>
    <property type="evidence" value="ECO:0007669"/>
    <property type="project" value="InterPro"/>
</dbReference>
<organism evidence="8 9">
    <name type="scientific">Rhododendron simsii</name>
    <name type="common">Sims's rhododendron</name>
    <dbReference type="NCBI Taxonomy" id="118357"/>
    <lineage>
        <taxon>Eukaryota</taxon>
        <taxon>Viridiplantae</taxon>
        <taxon>Streptophyta</taxon>
        <taxon>Embryophyta</taxon>
        <taxon>Tracheophyta</taxon>
        <taxon>Spermatophyta</taxon>
        <taxon>Magnoliopsida</taxon>
        <taxon>eudicotyledons</taxon>
        <taxon>Gunneridae</taxon>
        <taxon>Pentapetalae</taxon>
        <taxon>asterids</taxon>
        <taxon>Ericales</taxon>
        <taxon>Ericaceae</taxon>
        <taxon>Ericoideae</taxon>
        <taxon>Rhodoreae</taxon>
        <taxon>Rhododendron</taxon>
    </lineage>
</organism>
<evidence type="ECO:0000256" key="3">
    <source>
        <dbReference type="ARBA" id="ARBA00023015"/>
    </source>
</evidence>
<keyword evidence="3" id="KW-0805">Transcription regulation</keyword>
<dbReference type="InterPro" id="IPR016177">
    <property type="entry name" value="DNA-bd_dom_sf"/>
</dbReference>
<keyword evidence="9" id="KW-1185">Reference proteome</keyword>
<dbReference type="Proteomes" id="UP000626092">
    <property type="component" value="Unassembled WGS sequence"/>
</dbReference>
<keyword evidence="6" id="KW-0539">Nucleus</keyword>
<dbReference type="PANTHER" id="PTHR31190">
    <property type="entry name" value="DNA-BINDING DOMAIN"/>
    <property type="match status" value="1"/>
</dbReference>
<evidence type="ECO:0000259" key="7">
    <source>
        <dbReference type="PROSITE" id="PS51032"/>
    </source>
</evidence>
<evidence type="ECO:0000256" key="6">
    <source>
        <dbReference type="ARBA" id="ARBA00023242"/>
    </source>
</evidence>
<dbReference type="GO" id="GO:0006952">
    <property type="term" value="P:defense response"/>
    <property type="evidence" value="ECO:0007669"/>
    <property type="project" value="UniProtKB-KW"/>
</dbReference>
<keyword evidence="2" id="KW-0611">Plant defense</keyword>
<gene>
    <name evidence="8" type="ORF">RHSIM_Rhsim02G0040200</name>
</gene>
<evidence type="ECO:0000313" key="9">
    <source>
        <dbReference type="Proteomes" id="UP000626092"/>
    </source>
</evidence>
<dbReference type="Gene3D" id="3.30.730.10">
    <property type="entry name" value="AP2/ERF domain"/>
    <property type="match status" value="1"/>
</dbReference>
<dbReference type="PROSITE" id="PS50096">
    <property type="entry name" value="IQ"/>
    <property type="match status" value="1"/>
</dbReference>
<dbReference type="AlphaFoldDB" id="A0A834HFX6"/>
<evidence type="ECO:0000256" key="1">
    <source>
        <dbReference type="ARBA" id="ARBA00004123"/>
    </source>
</evidence>
<dbReference type="PROSITE" id="PS51032">
    <property type="entry name" value="AP2_ERF"/>
    <property type="match status" value="1"/>
</dbReference>
<name>A0A834HFX6_RHOSS</name>
<keyword evidence="5" id="KW-0804">Transcription</keyword>